<dbReference type="Gene3D" id="3.40.50.2300">
    <property type="match status" value="2"/>
</dbReference>
<organism evidence="1 2">
    <name type="scientific">Terrilactibacillus tamarindi</name>
    <dbReference type="NCBI Taxonomy" id="2599694"/>
    <lineage>
        <taxon>Bacteria</taxon>
        <taxon>Bacillati</taxon>
        <taxon>Bacillota</taxon>
        <taxon>Bacilli</taxon>
        <taxon>Bacillales</taxon>
        <taxon>Bacillaceae</taxon>
        <taxon>Terrilactibacillus</taxon>
    </lineage>
</organism>
<dbReference type="Proteomes" id="UP000440978">
    <property type="component" value="Unassembled WGS sequence"/>
</dbReference>
<dbReference type="RefSeq" id="WP_155220472.1">
    <property type="nucleotide sequence ID" value="NZ_WNHB01000021.1"/>
</dbReference>
<evidence type="ECO:0000313" key="2">
    <source>
        <dbReference type="Proteomes" id="UP000440978"/>
    </source>
</evidence>
<dbReference type="EMBL" id="WNHB01000021">
    <property type="protein sequence ID" value="MTT32856.1"/>
    <property type="molecule type" value="Genomic_DNA"/>
</dbReference>
<comment type="caution">
    <text evidence="1">The sequence shown here is derived from an EMBL/GenBank/DDBJ whole genome shotgun (WGS) entry which is preliminary data.</text>
</comment>
<sequence length="66" mass="7851">MKEIYTSLPYFKTIQSKANQYFIYTYNNQFGSSVTRSVMENTYNSVFLFSDALRKITDQSREDNVR</sequence>
<reference evidence="1 2" key="1">
    <citation type="submission" date="2019-11" db="EMBL/GenBank/DDBJ databases">
        <title>Terrilactibacillus tamarindus sp. nov. BCM23-1 isolated from bark of Tamarindus indica.</title>
        <authorList>
            <person name="Kingkaew E."/>
            <person name="Tanasupawat S."/>
        </authorList>
    </citation>
    <scope>NUCLEOTIDE SEQUENCE [LARGE SCALE GENOMIC DNA]</scope>
    <source>
        <strain evidence="1 2">BCM23-1</strain>
    </source>
</reference>
<proteinExistence type="predicted"/>
<protein>
    <submittedName>
        <fullName evidence="1">Transporter substrate-binding protein</fullName>
    </submittedName>
</protein>
<gene>
    <name evidence="1" type="ORF">GMB86_12655</name>
</gene>
<accession>A0A6N8CW99</accession>
<keyword evidence="2" id="KW-1185">Reference proteome</keyword>
<name>A0A6N8CW99_9BACI</name>
<dbReference type="OrthoDB" id="5288800at2"/>
<dbReference type="AlphaFoldDB" id="A0A6N8CW99"/>
<dbReference type="Pfam" id="PF13433">
    <property type="entry name" value="Peripla_BP_5"/>
    <property type="match status" value="1"/>
</dbReference>
<evidence type="ECO:0000313" key="1">
    <source>
        <dbReference type="EMBL" id="MTT32856.1"/>
    </source>
</evidence>